<dbReference type="Pfam" id="PF04082">
    <property type="entry name" value="Fungal_trans"/>
    <property type="match status" value="1"/>
</dbReference>
<reference evidence="6 7" key="1">
    <citation type="submission" date="2019-04" db="EMBL/GenBank/DDBJ databases">
        <title>Friends and foes A comparative genomics study of 23 Aspergillus species from section Flavi.</title>
        <authorList>
            <consortium name="DOE Joint Genome Institute"/>
            <person name="Kjaerbolling I."/>
            <person name="Vesth T."/>
            <person name="Frisvad J.C."/>
            <person name="Nybo J.L."/>
            <person name="Theobald S."/>
            <person name="Kildgaard S."/>
            <person name="Isbrandt T."/>
            <person name="Kuo A."/>
            <person name="Sato A."/>
            <person name="Lyhne E.K."/>
            <person name="Kogle M.E."/>
            <person name="Wiebenga A."/>
            <person name="Kun R.S."/>
            <person name="Lubbers R.J."/>
            <person name="Makela M.R."/>
            <person name="Barry K."/>
            <person name="Chovatia M."/>
            <person name="Clum A."/>
            <person name="Daum C."/>
            <person name="Haridas S."/>
            <person name="He G."/>
            <person name="LaButti K."/>
            <person name="Lipzen A."/>
            <person name="Mondo S."/>
            <person name="Riley R."/>
            <person name="Salamov A."/>
            <person name="Simmons B.A."/>
            <person name="Magnuson J.K."/>
            <person name="Henrissat B."/>
            <person name="Mortensen U.H."/>
            <person name="Larsen T.O."/>
            <person name="Devries R.P."/>
            <person name="Grigoriev I.V."/>
            <person name="Machida M."/>
            <person name="Baker S.E."/>
            <person name="Andersen M.R."/>
        </authorList>
    </citation>
    <scope>NUCLEOTIDE SEQUENCE [LARGE SCALE GENOMIC DNA]</scope>
    <source>
        <strain evidence="6 7">CBS 151.66</strain>
    </source>
</reference>
<dbReference type="OrthoDB" id="10261637at2759"/>
<accession>A0A5N5WXS7</accession>
<evidence type="ECO:0000256" key="3">
    <source>
        <dbReference type="ARBA" id="ARBA00023242"/>
    </source>
</evidence>
<gene>
    <name evidence="6" type="ORF">BDV29DRAFT_175562</name>
</gene>
<dbReference type="GO" id="GO:0008270">
    <property type="term" value="F:zinc ion binding"/>
    <property type="evidence" value="ECO:0007669"/>
    <property type="project" value="InterPro"/>
</dbReference>
<name>A0A5N5WXS7_9EURO</name>
<dbReference type="GO" id="GO:0006351">
    <property type="term" value="P:DNA-templated transcription"/>
    <property type="evidence" value="ECO:0007669"/>
    <property type="project" value="InterPro"/>
</dbReference>
<protein>
    <submittedName>
        <fullName evidence="6">Fungal-specific transcription factor domain-containing protein</fullName>
    </submittedName>
</protein>
<dbReference type="AlphaFoldDB" id="A0A5N5WXS7"/>
<dbReference type="PANTHER" id="PTHR46910">
    <property type="entry name" value="TRANSCRIPTION FACTOR PDR1"/>
    <property type="match status" value="1"/>
</dbReference>
<dbReference type="Proteomes" id="UP000326565">
    <property type="component" value="Unassembled WGS sequence"/>
</dbReference>
<evidence type="ECO:0000256" key="1">
    <source>
        <dbReference type="ARBA" id="ARBA00023015"/>
    </source>
</evidence>
<feature type="compositionally biased region" description="Polar residues" evidence="4">
    <location>
        <begin position="607"/>
        <end position="640"/>
    </location>
</feature>
<feature type="region of interest" description="Disordered" evidence="4">
    <location>
        <begin position="571"/>
        <end position="640"/>
    </location>
</feature>
<dbReference type="GO" id="GO:0003700">
    <property type="term" value="F:DNA-binding transcription factor activity"/>
    <property type="evidence" value="ECO:0007669"/>
    <property type="project" value="InterPro"/>
</dbReference>
<dbReference type="GO" id="GO:0003677">
    <property type="term" value="F:DNA binding"/>
    <property type="evidence" value="ECO:0007669"/>
    <property type="project" value="InterPro"/>
</dbReference>
<keyword evidence="2" id="KW-0804">Transcription</keyword>
<proteinExistence type="predicted"/>
<dbReference type="PANTHER" id="PTHR46910:SF9">
    <property type="entry name" value="MISCELLANEOUS ZN(II)2CYS6 TRANSCRIPTION FACTOR (EUROFUNG)"/>
    <property type="match status" value="1"/>
</dbReference>
<keyword evidence="7" id="KW-1185">Reference proteome</keyword>
<dbReference type="SMART" id="SM00906">
    <property type="entry name" value="Fungal_trans"/>
    <property type="match status" value="1"/>
</dbReference>
<keyword evidence="3" id="KW-0539">Nucleus</keyword>
<dbReference type="CDD" id="cd12148">
    <property type="entry name" value="fungal_TF_MHR"/>
    <property type="match status" value="1"/>
</dbReference>
<feature type="region of interest" description="Disordered" evidence="4">
    <location>
        <begin position="1"/>
        <end position="22"/>
    </location>
</feature>
<feature type="domain" description="Xylanolytic transcriptional activator regulatory" evidence="5">
    <location>
        <begin position="234"/>
        <end position="308"/>
    </location>
</feature>
<feature type="compositionally biased region" description="Polar residues" evidence="4">
    <location>
        <begin position="47"/>
        <end position="57"/>
    </location>
</feature>
<dbReference type="InterPro" id="IPR007219">
    <property type="entry name" value="XnlR_reg_dom"/>
</dbReference>
<evidence type="ECO:0000313" key="7">
    <source>
        <dbReference type="Proteomes" id="UP000326565"/>
    </source>
</evidence>
<keyword evidence="1" id="KW-0805">Transcription regulation</keyword>
<dbReference type="EMBL" id="ML732228">
    <property type="protein sequence ID" value="KAB8073353.1"/>
    <property type="molecule type" value="Genomic_DNA"/>
</dbReference>
<dbReference type="InterPro" id="IPR050987">
    <property type="entry name" value="AtrR-like"/>
</dbReference>
<evidence type="ECO:0000313" key="6">
    <source>
        <dbReference type="EMBL" id="KAB8073353.1"/>
    </source>
</evidence>
<feature type="region of interest" description="Disordered" evidence="4">
    <location>
        <begin position="47"/>
        <end position="90"/>
    </location>
</feature>
<evidence type="ECO:0000256" key="2">
    <source>
        <dbReference type="ARBA" id="ARBA00023163"/>
    </source>
</evidence>
<evidence type="ECO:0000259" key="5">
    <source>
        <dbReference type="SMART" id="SM00906"/>
    </source>
</evidence>
<organism evidence="6 7">
    <name type="scientific">Aspergillus leporis</name>
    <dbReference type="NCBI Taxonomy" id="41062"/>
    <lineage>
        <taxon>Eukaryota</taxon>
        <taxon>Fungi</taxon>
        <taxon>Dikarya</taxon>
        <taxon>Ascomycota</taxon>
        <taxon>Pezizomycotina</taxon>
        <taxon>Eurotiomycetes</taxon>
        <taxon>Eurotiomycetidae</taxon>
        <taxon>Eurotiales</taxon>
        <taxon>Aspergillaceae</taxon>
        <taxon>Aspergillus</taxon>
        <taxon>Aspergillus subgen. Circumdati</taxon>
    </lineage>
</organism>
<sequence>MESSDLTSGPSEIGSLTAQSNEESQFVGSSSGVYFIKTVQQAFSKNLDPLSSSTGQEFPQPEDTLVGSDDSHRDRRSAPSSVKASPMPGGEQPFCQWEYDSAMADVLGQAPPLDTARELMMIYFKVWHPLFPFLHGPTFLQAMELLYSDPRESQPTLPPPDHRNVCWTVIFQCVFNLASHLRPDLRLPPECQIKSPSSMHPLLSTLTFRNDLPSLQALQASQLYLVARMFLRTASTVGGCMLRSMMHAGLHRCPFRYRALSSHDRQLRKRIFWCAYAIDRYLSQALGLPLGIQDSDIDVCPPGADEIHFPGSYRAQGLRMGLSSFNIPDQGILSAPDSRIDAIQLPTEHPADHKLDRPTPIDSEPLQSKREIAFASYVESGKLTGRALELFHKSILVRSIRRGSVLFLITDVHKWWNGLSIDLQSLILPTDPSTTIDGPFNFGPFFTVLYQHLILLINRPSLSLKPSTPEFCSGLQTCIGAAREILSALKTQVDSKQALFWPGFLSAAWMSGLILAFACQLRQYVLSKGLHEISKCLDFLQIMSTQWETAKNCHRALTLLSQSIQHSTTLTPTLYQPSKPIKASYRQNDDDDDHVDRDTRKKRRLNSHPTMRTSRPGSSGPGATNDETSDQTLNTPNMSSTVIRCSNNPVEPLQGNNDSFVNRLLLSPDTVQSTEDRLFFSEGPHTVMDFDLSMIDLLQGVNFDNLFDMFGQQYPSF</sequence>
<evidence type="ECO:0000256" key="4">
    <source>
        <dbReference type="SAM" id="MobiDB-lite"/>
    </source>
</evidence>